<evidence type="ECO:0000256" key="1">
    <source>
        <dbReference type="SAM" id="MobiDB-lite"/>
    </source>
</evidence>
<dbReference type="Proteomes" id="UP001418222">
    <property type="component" value="Unassembled WGS sequence"/>
</dbReference>
<dbReference type="AlphaFoldDB" id="A0AAP0BAC8"/>
<reference evidence="2 3" key="1">
    <citation type="journal article" date="2022" name="Nat. Plants">
        <title>Genomes of leafy and leafless Platanthera orchids illuminate the evolution of mycoheterotrophy.</title>
        <authorList>
            <person name="Li M.H."/>
            <person name="Liu K.W."/>
            <person name="Li Z."/>
            <person name="Lu H.C."/>
            <person name="Ye Q.L."/>
            <person name="Zhang D."/>
            <person name="Wang J.Y."/>
            <person name="Li Y.F."/>
            <person name="Zhong Z.M."/>
            <person name="Liu X."/>
            <person name="Yu X."/>
            <person name="Liu D.K."/>
            <person name="Tu X.D."/>
            <person name="Liu B."/>
            <person name="Hao Y."/>
            <person name="Liao X.Y."/>
            <person name="Jiang Y.T."/>
            <person name="Sun W.H."/>
            <person name="Chen J."/>
            <person name="Chen Y.Q."/>
            <person name="Ai Y."/>
            <person name="Zhai J.W."/>
            <person name="Wu S.S."/>
            <person name="Zhou Z."/>
            <person name="Hsiao Y.Y."/>
            <person name="Wu W.L."/>
            <person name="Chen Y.Y."/>
            <person name="Lin Y.F."/>
            <person name="Hsu J.L."/>
            <person name="Li C.Y."/>
            <person name="Wang Z.W."/>
            <person name="Zhao X."/>
            <person name="Zhong W.Y."/>
            <person name="Ma X.K."/>
            <person name="Ma L."/>
            <person name="Huang J."/>
            <person name="Chen G.Z."/>
            <person name="Huang M.Z."/>
            <person name="Huang L."/>
            <person name="Peng D.H."/>
            <person name="Luo Y.B."/>
            <person name="Zou S.Q."/>
            <person name="Chen S.P."/>
            <person name="Lan S."/>
            <person name="Tsai W.C."/>
            <person name="Van de Peer Y."/>
            <person name="Liu Z.J."/>
        </authorList>
    </citation>
    <scope>NUCLEOTIDE SEQUENCE [LARGE SCALE GENOMIC DNA]</scope>
    <source>
        <strain evidence="2">Lor287</strain>
    </source>
</reference>
<feature type="region of interest" description="Disordered" evidence="1">
    <location>
        <begin position="197"/>
        <end position="240"/>
    </location>
</feature>
<keyword evidence="3" id="KW-1185">Reference proteome</keyword>
<comment type="caution">
    <text evidence="2">The sequence shown here is derived from an EMBL/GenBank/DDBJ whole genome shotgun (WGS) entry which is preliminary data.</text>
</comment>
<evidence type="ECO:0000313" key="3">
    <source>
        <dbReference type="Proteomes" id="UP001418222"/>
    </source>
</evidence>
<feature type="compositionally biased region" description="Basic residues" evidence="1">
    <location>
        <begin position="139"/>
        <end position="151"/>
    </location>
</feature>
<feature type="compositionally biased region" description="Basic and acidic residues" evidence="1">
    <location>
        <begin position="80"/>
        <end position="90"/>
    </location>
</feature>
<organism evidence="2 3">
    <name type="scientific">Platanthera zijinensis</name>
    <dbReference type="NCBI Taxonomy" id="2320716"/>
    <lineage>
        <taxon>Eukaryota</taxon>
        <taxon>Viridiplantae</taxon>
        <taxon>Streptophyta</taxon>
        <taxon>Embryophyta</taxon>
        <taxon>Tracheophyta</taxon>
        <taxon>Spermatophyta</taxon>
        <taxon>Magnoliopsida</taxon>
        <taxon>Liliopsida</taxon>
        <taxon>Asparagales</taxon>
        <taxon>Orchidaceae</taxon>
        <taxon>Orchidoideae</taxon>
        <taxon>Orchideae</taxon>
        <taxon>Orchidinae</taxon>
        <taxon>Platanthera</taxon>
    </lineage>
</organism>
<proteinExistence type="predicted"/>
<protein>
    <submittedName>
        <fullName evidence="2">Uncharacterized protein</fullName>
    </submittedName>
</protein>
<gene>
    <name evidence="2" type="ORF">KSP39_PZI014640</name>
</gene>
<dbReference type="EMBL" id="JBBWWQ010000012">
    <property type="protein sequence ID" value="KAK8934359.1"/>
    <property type="molecule type" value="Genomic_DNA"/>
</dbReference>
<name>A0AAP0BAC8_9ASPA</name>
<feature type="compositionally biased region" description="Low complexity" evidence="1">
    <location>
        <begin position="198"/>
        <end position="209"/>
    </location>
</feature>
<sequence>MAFVLLPPSSPHRVASTEIYTRFTGKISSRHRDISISTVPTNPSKRMQEFRSKSLKLAVSGALALAIWLSGTVFSDYGENRQNHHARDPHALSTRQPPNPTSASPAGRPPQAWHVAAPRAAGHPADLRKPGGQATTRLVGHRSPSRGRASRVTKWSGRATTRWPAATSRLTAAAHSARPSRRVTPRPTAARLATVVHPARPSGSGYRPPGRSPPLHGSPATHVASRPGRRATPRPLPARPATPWLAALGWLALGWTPAV</sequence>
<feature type="region of interest" description="Disordered" evidence="1">
    <location>
        <begin position="80"/>
        <end position="166"/>
    </location>
</feature>
<feature type="compositionally biased region" description="Polar residues" evidence="1">
    <location>
        <begin position="93"/>
        <end position="104"/>
    </location>
</feature>
<accession>A0AAP0BAC8</accession>
<evidence type="ECO:0000313" key="2">
    <source>
        <dbReference type="EMBL" id="KAK8934359.1"/>
    </source>
</evidence>